<sequence>MTTPGGPGSINPNARFGITGDSSHGDTVADLQQRLQAAIEGRLKSDIKASQGWKGASDAAFGGLMLRGTPGQPVSISLAIIASLAARLLGINPQTWLISADPHENIERILAELKKVPILDDLIELITGVEDGDESDLGTWALGIRNALQGIDLSNPGSILIAIGKAAGQIFKGVIPISWIANVVQDLIGGSGEFLTADSVTGNPYWSWDSVMPGFISGGSIRASANGTQQVMRSEPFPVFPGQTLELRAAAQWTGATATAGSNPVKVGFTPFDSAGNAMTDVIRGSLQPSGDHGWQWVPVQDKWPVPAGVAHVSELLILDSGATAGTFRFSNASAWASNLLDLGLVKDLREMVDAIGGVVNSEAANIEARLQAITADGKITASEIEGLIQQAQVSGLAIIQTIINQILDILNGNIVTPINSLVQGVKDWFGLNQNKTQKLTTGGSLDGNAITGTISDLVSGVAAVRDALTAGMGAVGSTFTNNDAKNQAIYLQQMSAQAAAATSAIQAQIQRNQATAPAGLASYITTFGGSDGAALPAEFTGSDLKIRTANGYCGIDASKPDGTYYVTCNKATTTDDVQTTVVIGDAGGLNSIATYTLFSSDSTNSTGAYLGVNGNSVQVGKYTRSGAVFTFASPFMSWSGQLGQGIAVTAYRKANNWVLDVGGDVKATATDATVTTGASNRYGGAIVMMRKTSSGGWFSGSYQYDSLRLASVFLGDFYAKATNYSGARLQRAVGAANTAGPTHPYSLPGNGSVTVTGAWGGGAFGVIGFSSDDMVANTANGTIVVNTSGLYYVEHRDPAWTWSAGTAIEPSASALDVVINTVNHITLEGDYKLLDGTANTDTGSWSVTGHTGVPVPAFLRLGAGDVIQLGYTVTLKNTGSSSRSGNAVFTLTGTAPGLLGIYKMG</sequence>
<reference evidence="2 3" key="1">
    <citation type="submission" date="2018-08" db="EMBL/GenBank/DDBJ databases">
        <title>Linezolid Resistance in Mycobacterium abscessus: MIC Distribution and Comprehensive Investigation of Resistance Mechanisms.</title>
        <authorList>
            <person name="Ye M."/>
            <person name="Xu L."/>
            <person name="Zou Y."/>
            <person name="Li B."/>
            <person name="Guo Q."/>
            <person name="Zhang Y."/>
            <person name="Zhan M."/>
            <person name="Xu B."/>
            <person name="Yu F."/>
            <person name="Zhang Z."/>
            <person name="Chu H."/>
        </authorList>
    </citation>
    <scope>NUCLEOTIDE SEQUENCE [LARGE SCALE GENOMIC DNA]</scope>
    <source>
        <strain evidence="2 3">G143</strain>
    </source>
</reference>
<accession>A0ABD7HIF8</accession>
<name>A0ABD7HIF8_9MYCO</name>
<organism evidence="2 3">
    <name type="scientific">Mycobacteroides abscessus</name>
    <dbReference type="NCBI Taxonomy" id="36809"/>
    <lineage>
        <taxon>Bacteria</taxon>
        <taxon>Bacillati</taxon>
        <taxon>Actinomycetota</taxon>
        <taxon>Actinomycetes</taxon>
        <taxon>Mycobacteriales</taxon>
        <taxon>Mycobacteriaceae</taxon>
        <taxon>Mycobacteroides</taxon>
    </lineage>
</organism>
<evidence type="ECO:0000313" key="2">
    <source>
        <dbReference type="EMBL" id="RIT32753.1"/>
    </source>
</evidence>
<dbReference type="EMBL" id="QXBN01000023">
    <property type="protein sequence ID" value="RIT32753.1"/>
    <property type="molecule type" value="Genomic_DNA"/>
</dbReference>
<evidence type="ECO:0000256" key="1">
    <source>
        <dbReference type="SAM" id="MobiDB-lite"/>
    </source>
</evidence>
<evidence type="ECO:0000313" key="3">
    <source>
        <dbReference type="Proteomes" id="UP000284557"/>
    </source>
</evidence>
<protein>
    <recommendedName>
        <fullName evidence="4">Bacteriophage protein</fullName>
    </recommendedName>
</protein>
<dbReference type="AlphaFoldDB" id="A0ABD7HIF8"/>
<dbReference type="Proteomes" id="UP000284557">
    <property type="component" value="Unassembled WGS sequence"/>
</dbReference>
<evidence type="ECO:0008006" key="4">
    <source>
        <dbReference type="Google" id="ProtNLM"/>
    </source>
</evidence>
<feature type="region of interest" description="Disordered" evidence="1">
    <location>
        <begin position="1"/>
        <end position="23"/>
    </location>
</feature>
<gene>
    <name evidence="2" type="ORF">D2E76_23370</name>
</gene>
<proteinExistence type="predicted"/>
<dbReference type="RefSeq" id="WP_100520474.1">
    <property type="nucleotide sequence ID" value="NZ_QXBN01000023.1"/>
</dbReference>
<comment type="caution">
    <text evidence="2">The sequence shown here is derived from an EMBL/GenBank/DDBJ whole genome shotgun (WGS) entry which is preliminary data.</text>
</comment>